<dbReference type="PANTHER" id="PTHR45670">
    <property type="entry name" value="E3 UBIQUITIN-PROTEIN LIGASE TRIP12"/>
    <property type="match status" value="1"/>
</dbReference>
<evidence type="ECO:0000313" key="7">
    <source>
        <dbReference type="Proteomes" id="UP000515908"/>
    </source>
</evidence>
<feature type="region of interest" description="Disordered" evidence="4">
    <location>
        <begin position="1"/>
        <end position="21"/>
    </location>
</feature>
<dbReference type="InterPro" id="IPR000569">
    <property type="entry name" value="HECT_dom"/>
</dbReference>
<keyword evidence="7" id="KW-1185">Reference proteome</keyword>
<reference evidence="6 7" key="1">
    <citation type="submission" date="2020-08" db="EMBL/GenBank/DDBJ databases">
        <authorList>
            <person name="Newling K."/>
            <person name="Davey J."/>
            <person name="Forrester S."/>
        </authorList>
    </citation>
    <scope>NUCLEOTIDE SEQUENCE [LARGE SCALE GENOMIC DNA]</scope>
    <source>
        <strain evidence="7">Crithidia deanei Carvalho (ATCC PRA-265)</strain>
    </source>
</reference>
<dbReference type="Gene3D" id="3.30.2410.10">
    <property type="entry name" value="Hect, E3 ligase catalytic domain"/>
    <property type="match status" value="1"/>
</dbReference>
<keyword evidence="2 3" id="KW-0833">Ubl conjugation pathway</keyword>
<evidence type="ECO:0000256" key="2">
    <source>
        <dbReference type="ARBA" id="ARBA00022786"/>
    </source>
</evidence>
<dbReference type="Gene3D" id="3.30.2160.10">
    <property type="entry name" value="Hect, E3 ligase catalytic domain"/>
    <property type="match status" value="1"/>
</dbReference>
<keyword evidence="1 6" id="KW-0808">Transferase</keyword>
<accession>A0A7G2C988</accession>
<evidence type="ECO:0000259" key="5">
    <source>
        <dbReference type="PROSITE" id="PS50237"/>
    </source>
</evidence>
<dbReference type="Gene3D" id="3.90.1750.10">
    <property type="entry name" value="Hect, E3 ligase catalytic domains"/>
    <property type="match status" value="1"/>
</dbReference>
<feature type="domain" description="HECT" evidence="5">
    <location>
        <begin position="64"/>
        <end position="403"/>
    </location>
</feature>
<feature type="active site" description="Glycyl thioester intermediate" evidence="3">
    <location>
        <position position="370"/>
    </location>
</feature>
<dbReference type="GO" id="GO:0043161">
    <property type="term" value="P:proteasome-mediated ubiquitin-dependent protein catabolic process"/>
    <property type="evidence" value="ECO:0007669"/>
    <property type="project" value="TreeGrafter"/>
</dbReference>
<evidence type="ECO:0000313" key="6">
    <source>
        <dbReference type="EMBL" id="CAD2216328.1"/>
    </source>
</evidence>
<name>A0A7G2C988_9TRYP</name>
<organism evidence="6 7">
    <name type="scientific">Angomonas deanei</name>
    <dbReference type="NCBI Taxonomy" id="59799"/>
    <lineage>
        <taxon>Eukaryota</taxon>
        <taxon>Discoba</taxon>
        <taxon>Euglenozoa</taxon>
        <taxon>Kinetoplastea</taxon>
        <taxon>Metakinetoplastina</taxon>
        <taxon>Trypanosomatida</taxon>
        <taxon>Trypanosomatidae</taxon>
        <taxon>Strigomonadinae</taxon>
        <taxon>Angomonas</taxon>
    </lineage>
</organism>
<dbReference type="AlphaFoldDB" id="A0A7G2C988"/>
<sequence>MQVYESQQKAHPHESNKFHLPHSKKRVWRDKPLECLEALLGGQRPSGTPVWDFEYYNEPGTGLGPTRQFYSSVGEALRSTKLNLWLKSEDDTAEKFNSRYGLYPKLWDATTHATEVAGQAGKFRTIGRVIGRAILDGHTVSLSFSTPLLKLLRGDVCGVNDIESIAKEVGDVLSAISDAKRTNQNEVLLSNSKKACRVEDLGLTFCVPGEGSIELTEGGSEKDVTFDNCMEYCDGVVTHMLSTNVDQAVKALRRGIDDYVPLVSFKMLTVEELHEVINGRETALTLEDLSANCNAAHGFTLTCKHMVWFFEILASFSLTDQKAFILFLTGSPTLPLGGLESLKPKITIVRKYASEPNIKEEDQLPSAMTCQNYLKLPAYESKEQMEQKLRLAMNEGSGAFLLT</sequence>
<dbReference type="SMART" id="SM00119">
    <property type="entry name" value="HECTc"/>
    <property type="match status" value="1"/>
</dbReference>
<evidence type="ECO:0000256" key="1">
    <source>
        <dbReference type="ARBA" id="ARBA00022679"/>
    </source>
</evidence>
<protein>
    <submittedName>
        <fullName evidence="6">HECT-domain (Ubiquitin-transferase), putative</fullName>
    </submittedName>
</protein>
<dbReference type="VEuPathDB" id="TriTrypDB:ADEAN_000379000"/>
<dbReference type="InterPro" id="IPR045322">
    <property type="entry name" value="HECTD1/TRIP12-like"/>
</dbReference>
<dbReference type="Pfam" id="PF00632">
    <property type="entry name" value="HECT"/>
    <property type="match status" value="1"/>
</dbReference>
<gene>
    <name evidence="6" type="ORF">ADEAN_000379000</name>
</gene>
<dbReference type="GO" id="GO:0061630">
    <property type="term" value="F:ubiquitin protein ligase activity"/>
    <property type="evidence" value="ECO:0007669"/>
    <property type="project" value="InterPro"/>
</dbReference>
<evidence type="ECO:0000256" key="3">
    <source>
        <dbReference type="PROSITE-ProRule" id="PRU00104"/>
    </source>
</evidence>
<dbReference type="SUPFAM" id="SSF56204">
    <property type="entry name" value="Hect, E3 ligase catalytic domain"/>
    <property type="match status" value="1"/>
</dbReference>
<dbReference type="Proteomes" id="UP000515908">
    <property type="component" value="Chromosome 06"/>
</dbReference>
<dbReference type="EMBL" id="LR877150">
    <property type="protein sequence ID" value="CAD2216328.1"/>
    <property type="molecule type" value="Genomic_DNA"/>
</dbReference>
<dbReference type="GO" id="GO:0000209">
    <property type="term" value="P:protein polyubiquitination"/>
    <property type="evidence" value="ECO:0007669"/>
    <property type="project" value="TreeGrafter"/>
</dbReference>
<proteinExistence type="predicted"/>
<dbReference type="PANTHER" id="PTHR45670:SF14">
    <property type="entry name" value="E3 UBIQUITIN-PROTEIN LIGASE TRIP12"/>
    <property type="match status" value="1"/>
</dbReference>
<dbReference type="PROSITE" id="PS50237">
    <property type="entry name" value="HECT"/>
    <property type="match status" value="1"/>
</dbReference>
<evidence type="ECO:0000256" key="4">
    <source>
        <dbReference type="SAM" id="MobiDB-lite"/>
    </source>
</evidence>
<dbReference type="InterPro" id="IPR035983">
    <property type="entry name" value="Hect_E3_ubiquitin_ligase"/>
</dbReference>